<protein>
    <submittedName>
        <fullName evidence="1">DUF1428 domain-containing protein</fullName>
    </submittedName>
</protein>
<name>A0A2S9JZ34_9HYPH</name>
<comment type="caution">
    <text evidence="1">The sequence shown here is derived from an EMBL/GenBank/DDBJ whole genome shotgun (WGS) entry which is preliminary data.</text>
</comment>
<organism evidence="1 2">
    <name type="scientific">Phyllobacterium myrsinacearum</name>
    <dbReference type="NCBI Taxonomy" id="28101"/>
    <lineage>
        <taxon>Bacteria</taxon>
        <taxon>Pseudomonadati</taxon>
        <taxon>Pseudomonadota</taxon>
        <taxon>Alphaproteobacteria</taxon>
        <taxon>Hyphomicrobiales</taxon>
        <taxon>Phyllobacteriaceae</taxon>
        <taxon>Phyllobacterium</taxon>
    </lineage>
</organism>
<accession>A0A2S9JZ34</accession>
<sequence>MSYVDGFVLAVPKDKIDAYKAMARAAGDVWKEHGALAYVECLGDDVPYGELTSFPRAVQAKDDEIVVFSWIVHASRQQRDETNRKAMEDPRLANDKWEMPFDGKRMIYGGFESFMEL</sequence>
<dbReference type="Proteomes" id="UP000238563">
    <property type="component" value="Unassembled WGS sequence"/>
</dbReference>
<evidence type="ECO:0000313" key="2">
    <source>
        <dbReference type="Proteomes" id="UP000238563"/>
    </source>
</evidence>
<reference evidence="1 2" key="1">
    <citation type="submission" date="2018-02" db="EMBL/GenBank/DDBJ databases">
        <title>The draft genome of Phyllobacterium myrsinacearum DSM5892.</title>
        <authorList>
            <person name="Li L."/>
            <person name="Liu L."/>
            <person name="Zhang X."/>
            <person name="Wang T."/>
        </authorList>
    </citation>
    <scope>NUCLEOTIDE SEQUENCE [LARGE SCALE GENOMIC DNA]</scope>
    <source>
        <strain evidence="1 2">DSM 5892</strain>
    </source>
</reference>
<dbReference type="PIRSF" id="PIRSF007028">
    <property type="entry name" value="UCP007028"/>
    <property type="match status" value="1"/>
</dbReference>
<dbReference type="OrthoDB" id="9792392at2"/>
<proteinExistence type="predicted"/>
<keyword evidence="2" id="KW-1185">Reference proteome</keyword>
<dbReference type="InterPro" id="IPR009874">
    <property type="entry name" value="DUF1428"/>
</dbReference>
<dbReference type="AlphaFoldDB" id="A0A2S9JZ34"/>
<dbReference type="InterPro" id="IPR011008">
    <property type="entry name" value="Dimeric_a/b-barrel"/>
</dbReference>
<dbReference type="EMBL" id="PVBT01000001">
    <property type="protein sequence ID" value="PRD58597.1"/>
    <property type="molecule type" value="Genomic_DNA"/>
</dbReference>
<evidence type="ECO:0000313" key="1">
    <source>
        <dbReference type="EMBL" id="PRD58597.1"/>
    </source>
</evidence>
<dbReference type="Gene3D" id="3.30.70.100">
    <property type="match status" value="1"/>
</dbReference>
<dbReference type="SUPFAM" id="SSF54909">
    <property type="entry name" value="Dimeric alpha+beta barrel"/>
    <property type="match status" value="1"/>
</dbReference>
<dbReference type="RefSeq" id="WP_105732823.1">
    <property type="nucleotide sequence ID" value="NZ_PVBT01000001.1"/>
</dbReference>
<gene>
    <name evidence="1" type="ORF">C5750_05725</name>
</gene>
<dbReference type="Pfam" id="PF07237">
    <property type="entry name" value="DUF1428"/>
    <property type="match status" value="1"/>
</dbReference>